<proteinExistence type="predicted"/>
<keyword evidence="2" id="KW-1185">Reference proteome</keyword>
<dbReference type="Proteomes" id="UP000250235">
    <property type="component" value="Unassembled WGS sequence"/>
</dbReference>
<evidence type="ECO:0000313" key="1">
    <source>
        <dbReference type="EMBL" id="KZV06618.1"/>
    </source>
</evidence>
<accession>A0A2Z6ZUX1</accession>
<reference evidence="1 2" key="1">
    <citation type="journal article" date="2015" name="Proc. Natl. Acad. Sci. U.S.A.">
        <title>The resurrection genome of Boea hygrometrica: A blueprint for survival of dehydration.</title>
        <authorList>
            <person name="Xiao L."/>
            <person name="Yang G."/>
            <person name="Zhang L."/>
            <person name="Yang X."/>
            <person name="Zhao S."/>
            <person name="Ji Z."/>
            <person name="Zhou Q."/>
            <person name="Hu M."/>
            <person name="Wang Y."/>
            <person name="Chen M."/>
            <person name="Xu Y."/>
            <person name="Jin H."/>
            <person name="Xiao X."/>
            <person name="Hu G."/>
            <person name="Bao F."/>
            <person name="Hu Y."/>
            <person name="Wan P."/>
            <person name="Li L."/>
            <person name="Deng X."/>
            <person name="Kuang T."/>
            <person name="Xiang C."/>
            <person name="Zhu J.K."/>
            <person name="Oliver M.J."/>
            <person name="He Y."/>
        </authorList>
    </citation>
    <scope>NUCLEOTIDE SEQUENCE [LARGE SCALE GENOMIC DNA]</scope>
    <source>
        <strain evidence="2">cv. XS01</strain>
    </source>
</reference>
<gene>
    <name evidence="1" type="ORF">F511_45900</name>
</gene>
<protein>
    <submittedName>
        <fullName evidence="1">Uncharacterized protein</fullName>
    </submittedName>
</protein>
<organism evidence="1 2">
    <name type="scientific">Dorcoceras hygrometricum</name>
    <dbReference type="NCBI Taxonomy" id="472368"/>
    <lineage>
        <taxon>Eukaryota</taxon>
        <taxon>Viridiplantae</taxon>
        <taxon>Streptophyta</taxon>
        <taxon>Embryophyta</taxon>
        <taxon>Tracheophyta</taxon>
        <taxon>Spermatophyta</taxon>
        <taxon>Magnoliopsida</taxon>
        <taxon>eudicotyledons</taxon>
        <taxon>Gunneridae</taxon>
        <taxon>Pentapetalae</taxon>
        <taxon>asterids</taxon>
        <taxon>lamiids</taxon>
        <taxon>Lamiales</taxon>
        <taxon>Gesneriaceae</taxon>
        <taxon>Didymocarpoideae</taxon>
        <taxon>Trichosporeae</taxon>
        <taxon>Loxocarpinae</taxon>
        <taxon>Dorcoceras</taxon>
    </lineage>
</organism>
<evidence type="ECO:0000313" key="2">
    <source>
        <dbReference type="Proteomes" id="UP000250235"/>
    </source>
</evidence>
<dbReference type="EMBL" id="KV072623">
    <property type="protein sequence ID" value="KZV06618.1"/>
    <property type="molecule type" value="Genomic_DNA"/>
</dbReference>
<name>A0A2Z6ZUX1_9LAMI</name>
<dbReference type="AlphaFoldDB" id="A0A2Z6ZUX1"/>
<sequence>MTAAGAAPCGGAIARSSARAWPPAGQHALSRAGRPPCANVAHGGALLCVCLARPGRACCVQRAAVCRTLCDGGGRRSIFPTACCDLFCLLNLVGPVPGSP</sequence>